<keyword evidence="10" id="KW-0969">Cilium</keyword>
<organism evidence="10 11">
    <name type="scientific">Sphingomonas qomolangmaensis</name>
    <dbReference type="NCBI Taxonomy" id="2918765"/>
    <lineage>
        <taxon>Bacteria</taxon>
        <taxon>Pseudomonadati</taxon>
        <taxon>Pseudomonadota</taxon>
        <taxon>Alphaproteobacteria</taxon>
        <taxon>Sphingomonadales</taxon>
        <taxon>Sphingomonadaceae</taxon>
        <taxon>Sphingomonas</taxon>
    </lineage>
</organism>
<keyword evidence="6" id="KW-0804">Transcription</keyword>
<accession>A0ABY5L5N9</accession>
<evidence type="ECO:0000313" key="11">
    <source>
        <dbReference type="Proteomes" id="UP001058533"/>
    </source>
</evidence>
<feature type="domain" description="Anti-sigma-28 factor FlgM C-terminal" evidence="9">
    <location>
        <begin position="42"/>
        <end position="89"/>
    </location>
</feature>
<dbReference type="NCBIfam" id="TIGR03824">
    <property type="entry name" value="FlgM_jcvi"/>
    <property type="match status" value="1"/>
</dbReference>
<dbReference type="InterPro" id="IPR031316">
    <property type="entry name" value="FlgM_C"/>
</dbReference>
<evidence type="ECO:0000256" key="6">
    <source>
        <dbReference type="ARBA" id="ARBA00023163"/>
    </source>
</evidence>
<keyword evidence="4" id="KW-1005">Bacterial flagellum biogenesis</keyword>
<keyword evidence="11" id="KW-1185">Reference proteome</keyword>
<evidence type="ECO:0000256" key="8">
    <source>
        <dbReference type="ARBA" id="ARBA00030117"/>
    </source>
</evidence>
<evidence type="ECO:0000256" key="5">
    <source>
        <dbReference type="ARBA" id="ARBA00023015"/>
    </source>
</evidence>
<evidence type="ECO:0000313" key="10">
    <source>
        <dbReference type="EMBL" id="UUL82270.1"/>
    </source>
</evidence>
<evidence type="ECO:0000256" key="4">
    <source>
        <dbReference type="ARBA" id="ARBA00022795"/>
    </source>
</evidence>
<evidence type="ECO:0000256" key="3">
    <source>
        <dbReference type="ARBA" id="ARBA00022491"/>
    </source>
</evidence>
<proteinExistence type="inferred from homology"/>
<evidence type="ECO:0000259" key="9">
    <source>
        <dbReference type="Pfam" id="PF04316"/>
    </source>
</evidence>
<evidence type="ECO:0000256" key="2">
    <source>
        <dbReference type="ARBA" id="ARBA00017823"/>
    </source>
</evidence>
<evidence type="ECO:0000256" key="7">
    <source>
        <dbReference type="ARBA" id="ARBA00024739"/>
    </source>
</evidence>
<keyword evidence="10" id="KW-0966">Cell projection</keyword>
<dbReference type="SUPFAM" id="SSF101498">
    <property type="entry name" value="Anti-sigma factor FlgM"/>
    <property type="match status" value="1"/>
</dbReference>
<evidence type="ECO:0000256" key="1">
    <source>
        <dbReference type="ARBA" id="ARBA00005322"/>
    </source>
</evidence>
<sequence>MVDSIGPKPIATNGAQRIAAVGAATRAKGMQTGTDPQPADTKAATSLSQTIAALASEPPVDADRVARIRRAVEDGSFPISPATIADRMLALKLNWKPNDPA</sequence>
<name>A0ABY5L5N9_9SPHN</name>
<protein>
    <recommendedName>
        <fullName evidence="2">Negative regulator of flagellin synthesis</fullName>
    </recommendedName>
    <alternativeName>
        <fullName evidence="8">Anti-sigma-28 factor</fullName>
    </alternativeName>
</protein>
<dbReference type="InterPro" id="IPR035890">
    <property type="entry name" value="Anti-sigma-28_factor_FlgM_sf"/>
</dbReference>
<dbReference type="EMBL" id="CP101740">
    <property type="protein sequence ID" value="UUL82270.1"/>
    <property type="molecule type" value="Genomic_DNA"/>
</dbReference>
<keyword evidence="5" id="KW-0805">Transcription regulation</keyword>
<comment type="function">
    <text evidence="7">Responsible for the coupling of flagellin expression to flagellar assembly by preventing expression of the flagellin genes when a component of the middle class of proteins is defective. It negatively regulates flagellar genes by inhibiting the activity of FliA by directly binding to FliA.</text>
</comment>
<reference evidence="10" key="1">
    <citation type="submission" date="2022-07" db="EMBL/GenBank/DDBJ databases">
        <title>Sphingomonas sp. nov., a novel bacterium isolated from the north slope of the Mount Everest.</title>
        <authorList>
            <person name="Cui X."/>
            <person name="Liu Y."/>
        </authorList>
    </citation>
    <scope>NUCLEOTIDE SEQUENCE</scope>
    <source>
        <strain evidence="10">S5-59</strain>
    </source>
</reference>
<keyword evidence="10" id="KW-0282">Flagellum</keyword>
<dbReference type="Pfam" id="PF04316">
    <property type="entry name" value="FlgM"/>
    <property type="match status" value="1"/>
</dbReference>
<dbReference type="Proteomes" id="UP001058533">
    <property type="component" value="Chromosome"/>
</dbReference>
<keyword evidence="3" id="KW-0678">Repressor</keyword>
<comment type="similarity">
    <text evidence="1">Belongs to the FlgM family.</text>
</comment>
<dbReference type="InterPro" id="IPR007412">
    <property type="entry name" value="FlgM"/>
</dbReference>
<gene>
    <name evidence="10" type="primary">flgM</name>
    <name evidence="10" type="ORF">NMP03_13960</name>
</gene>